<evidence type="ECO:0000256" key="1">
    <source>
        <dbReference type="ARBA" id="ARBA00001920"/>
    </source>
</evidence>
<reference evidence="23 24" key="1">
    <citation type="submission" date="2019-12" db="EMBL/GenBank/DDBJ databases">
        <title>Auraticoccus cholistani sp. nov., an actinomycete isolated from soil of Cholistan desert.</title>
        <authorList>
            <person name="Cheema M.T."/>
        </authorList>
    </citation>
    <scope>NUCLEOTIDE SEQUENCE [LARGE SCALE GENOMIC DNA]</scope>
    <source>
        <strain evidence="23 24">F435</strain>
    </source>
</reference>
<dbReference type="RefSeq" id="WP_156609510.1">
    <property type="nucleotide sequence ID" value="NZ_WPCU01000005.1"/>
</dbReference>
<dbReference type="PANTHER" id="PTHR43331:SF1">
    <property type="entry name" value="HOMOSERINE DEHYDROGENASE"/>
    <property type="match status" value="1"/>
</dbReference>
<feature type="binding site" evidence="19">
    <location>
        <position position="205"/>
    </location>
    <ligand>
        <name>L-homoserine</name>
        <dbReference type="ChEBI" id="CHEBI:57476"/>
    </ligand>
</feature>
<evidence type="ECO:0000256" key="7">
    <source>
        <dbReference type="ARBA" id="ARBA00022605"/>
    </source>
</evidence>
<evidence type="ECO:0000256" key="14">
    <source>
        <dbReference type="ARBA" id="ARBA00023167"/>
    </source>
</evidence>
<evidence type="ECO:0000256" key="16">
    <source>
        <dbReference type="ARBA" id="ARBA00048841"/>
    </source>
</evidence>
<evidence type="ECO:0000313" key="24">
    <source>
        <dbReference type="Proteomes" id="UP000435304"/>
    </source>
</evidence>
<dbReference type="NCBIfam" id="NF004976">
    <property type="entry name" value="PRK06349.1"/>
    <property type="match status" value="1"/>
</dbReference>
<feature type="binding site" evidence="19">
    <location>
        <position position="120"/>
    </location>
    <ligand>
        <name>NADPH</name>
        <dbReference type="ChEBI" id="CHEBI:57783"/>
    </ligand>
</feature>
<dbReference type="UniPathway" id="UPA00050">
    <property type="reaction ID" value="UER00063"/>
</dbReference>
<dbReference type="GO" id="GO:0009088">
    <property type="term" value="P:threonine biosynthetic process"/>
    <property type="evidence" value="ECO:0007669"/>
    <property type="project" value="UniProtKB-UniPathway"/>
</dbReference>
<dbReference type="Pfam" id="PF03447">
    <property type="entry name" value="NAD_binding_3"/>
    <property type="match status" value="1"/>
</dbReference>
<dbReference type="InterPro" id="IPR036291">
    <property type="entry name" value="NAD(P)-bd_dom_sf"/>
</dbReference>
<gene>
    <name evidence="23" type="ORF">GC722_08495</name>
</gene>
<proteinExistence type="inferred from homology"/>
<evidence type="ECO:0000256" key="5">
    <source>
        <dbReference type="ARBA" id="ARBA00013213"/>
    </source>
</evidence>
<dbReference type="CDD" id="cd04881">
    <property type="entry name" value="ACT_HSDH-Hom"/>
    <property type="match status" value="1"/>
</dbReference>
<evidence type="ECO:0000256" key="19">
    <source>
        <dbReference type="PIRSR" id="PIRSR000098-2"/>
    </source>
</evidence>
<keyword evidence="14 20" id="KW-0486">Methionine biosynthesis</keyword>
<comment type="cofactor">
    <cofactor evidence="1">
        <name>a metal cation</name>
        <dbReference type="ChEBI" id="CHEBI:25213"/>
    </cofactor>
</comment>
<dbReference type="PANTHER" id="PTHR43331">
    <property type="entry name" value="HOMOSERINE DEHYDROGENASE"/>
    <property type="match status" value="1"/>
</dbReference>
<evidence type="ECO:0000256" key="2">
    <source>
        <dbReference type="ARBA" id="ARBA00005056"/>
    </source>
</evidence>
<keyword evidence="10 19" id="KW-0521">NADP</keyword>
<evidence type="ECO:0000256" key="18">
    <source>
        <dbReference type="PIRSR" id="PIRSR000098-1"/>
    </source>
</evidence>
<evidence type="ECO:0000256" key="13">
    <source>
        <dbReference type="ARBA" id="ARBA00023053"/>
    </source>
</evidence>
<dbReference type="GO" id="GO:0009086">
    <property type="term" value="P:methionine biosynthetic process"/>
    <property type="evidence" value="ECO:0007669"/>
    <property type="project" value="UniProtKB-KW"/>
</dbReference>
<comment type="caution">
    <text evidence="23">The sequence shown here is derived from an EMBL/GenBank/DDBJ whole genome shotgun (WGS) entry which is preliminary data.</text>
</comment>
<dbReference type="Gene3D" id="3.30.70.260">
    <property type="match status" value="1"/>
</dbReference>
<dbReference type="GO" id="GO:0004412">
    <property type="term" value="F:homoserine dehydrogenase activity"/>
    <property type="evidence" value="ECO:0007669"/>
    <property type="project" value="UniProtKB-EC"/>
</dbReference>
<dbReference type="SUPFAM" id="SSF55021">
    <property type="entry name" value="ACT-like"/>
    <property type="match status" value="1"/>
</dbReference>
<evidence type="ECO:0000256" key="20">
    <source>
        <dbReference type="RuleBase" id="RU000579"/>
    </source>
</evidence>
<comment type="function">
    <text evidence="15">Catalyzes the conversion of L-aspartate-beta-semialdehyde (L-Asa) to L-homoserine (L-Hse), the third step in the biosynthesis of threonine and methionine from aspartate.</text>
</comment>
<dbReference type="UniPathway" id="UPA00051">
    <property type="reaction ID" value="UER00465"/>
</dbReference>
<dbReference type="InterPro" id="IPR002912">
    <property type="entry name" value="ACT_dom"/>
</dbReference>
<accession>A0A6A9UTR1</accession>
<dbReference type="PROSITE" id="PS51671">
    <property type="entry name" value="ACT"/>
    <property type="match status" value="1"/>
</dbReference>
<feature type="active site" description="Proton donor" evidence="18">
    <location>
        <position position="220"/>
    </location>
</feature>
<dbReference type="GO" id="GO:0050661">
    <property type="term" value="F:NADP binding"/>
    <property type="evidence" value="ECO:0007669"/>
    <property type="project" value="InterPro"/>
</dbReference>
<name>A0A6A9UTR1_9ACTN</name>
<evidence type="ECO:0000256" key="21">
    <source>
        <dbReference type="RuleBase" id="RU004171"/>
    </source>
</evidence>
<comment type="catalytic activity">
    <reaction evidence="16">
        <text>L-homoserine + NADP(+) = L-aspartate 4-semialdehyde + NADPH + H(+)</text>
        <dbReference type="Rhea" id="RHEA:15761"/>
        <dbReference type="ChEBI" id="CHEBI:15378"/>
        <dbReference type="ChEBI" id="CHEBI:57476"/>
        <dbReference type="ChEBI" id="CHEBI:57783"/>
        <dbReference type="ChEBI" id="CHEBI:58349"/>
        <dbReference type="ChEBI" id="CHEBI:537519"/>
        <dbReference type="EC" id="1.1.1.3"/>
    </reaction>
    <physiologicalReaction direction="right-to-left" evidence="16">
        <dbReference type="Rhea" id="RHEA:15763"/>
    </physiologicalReaction>
</comment>
<keyword evidence="11 20" id="KW-0560">Oxidoreductase</keyword>
<evidence type="ECO:0000256" key="9">
    <source>
        <dbReference type="ARBA" id="ARBA00022723"/>
    </source>
</evidence>
<keyword evidence="7 20" id="KW-0028">Amino-acid biosynthesis</keyword>
<evidence type="ECO:0000256" key="15">
    <source>
        <dbReference type="ARBA" id="ARBA00044930"/>
    </source>
</evidence>
<dbReference type="EMBL" id="WPCU01000005">
    <property type="protein sequence ID" value="MVA76061.1"/>
    <property type="molecule type" value="Genomic_DNA"/>
</dbReference>
<keyword evidence="9" id="KW-0479">Metal-binding</keyword>
<dbReference type="AlphaFoldDB" id="A0A6A9UTR1"/>
<evidence type="ECO:0000256" key="10">
    <source>
        <dbReference type="ARBA" id="ARBA00022857"/>
    </source>
</evidence>
<dbReference type="Gene3D" id="3.30.360.10">
    <property type="entry name" value="Dihydrodipicolinate Reductase, domain 2"/>
    <property type="match status" value="1"/>
</dbReference>
<dbReference type="Pfam" id="PF00742">
    <property type="entry name" value="Homoserine_dh"/>
    <property type="match status" value="1"/>
</dbReference>
<evidence type="ECO:0000313" key="23">
    <source>
        <dbReference type="EMBL" id="MVA76061.1"/>
    </source>
</evidence>
<dbReference type="InterPro" id="IPR005106">
    <property type="entry name" value="Asp/hSer_DH_NAD-bd"/>
</dbReference>
<dbReference type="InterPro" id="IPR019811">
    <property type="entry name" value="HDH_CS"/>
</dbReference>
<dbReference type="SUPFAM" id="SSF55347">
    <property type="entry name" value="Glyceraldehyde-3-phosphate dehydrogenase-like, C-terminal domain"/>
    <property type="match status" value="1"/>
</dbReference>
<dbReference type="EC" id="1.1.1.3" evidence="5 20"/>
<comment type="pathway">
    <text evidence="3 20">Amino-acid biosynthesis; L-methionine biosynthesis via de novo pathway; L-homoserine from L-aspartate: step 3/3.</text>
</comment>
<dbReference type="FunFam" id="3.40.50.720:FF:000062">
    <property type="entry name" value="Homoserine dehydrogenase"/>
    <property type="match status" value="1"/>
</dbReference>
<evidence type="ECO:0000256" key="3">
    <source>
        <dbReference type="ARBA" id="ARBA00005062"/>
    </source>
</evidence>
<feature type="domain" description="ACT" evidence="22">
    <location>
        <begin position="367"/>
        <end position="454"/>
    </location>
</feature>
<feature type="binding site" evidence="19">
    <location>
        <begin position="25"/>
        <end position="32"/>
    </location>
    <ligand>
        <name>NADP(+)</name>
        <dbReference type="ChEBI" id="CHEBI:58349"/>
    </ligand>
</feature>
<evidence type="ECO:0000256" key="11">
    <source>
        <dbReference type="ARBA" id="ARBA00023002"/>
    </source>
</evidence>
<organism evidence="23 24">
    <name type="scientific">Auraticoccus cholistanensis</name>
    <dbReference type="NCBI Taxonomy" id="2656650"/>
    <lineage>
        <taxon>Bacteria</taxon>
        <taxon>Bacillati</taxon>
        <taxon>Actinomycetota</taxon>
        <taxon>Actinomycetes</taxon>
        <taxon>Propionibacteriales</taxon>
        <taxon>Propionibacteriaceae</taxon>
        <taxon>Auraticoccus</taxon>
    </lineage>
</organism>
<dbReference type="Proteomes" id="UP000435304">
    <property type="component" value="Unassembled WGS sequence"/>
</dbReference>
<dbReference type="PROSITE" id="PS01042">
    <property type="entry name" value="HOMOSER_DHGENASE"/>
    <property type="match status" value="1"/>
</dbReference>
<sequence length="458" mass="47413">MTDRPDRPGPAGPPDAEGPLRVALLGCGTVGSEVARLLTESAADLGARIGRPVELAGIAVRRLNRERPGIDPALLTTDAQGLVEREDIDLVVEVIGGIEPARTLILAALNRGAAVVTANKALLAEDGSSLFTAAERAGTDLYFEAAVAGAIPIIRPLRESLVGDEITTVMGIVNGTTNFILDRMHTEGVGFSETLTLAQELGYAEADPTADVEGFDAAAKAAILASLAFHTRVRAEDVHREGITEVTRADIATAEAMGSVIKLVAICTLTDEPEPRVSVRVHPAMIPSSHPLAAVGGAYNAVFVESRSAGRLMFYGPGAGGSPTASAVMGDLVTVARNRVRGASGPGESSYARRQVAPIGDVVTSYHVSLSVADVTGVLASVAHCFAEHGVSLQTVRQEGTGGTPAVTTAEVHESGGSARLVIVTHAARDADLSATVEQLRCLPEVHEVISVMRVEGA</sequence>
<evidence type="ECO:0000256" key="6">
    <source>
        <dbReference type="ARBA" id="ARBA00013376"/>
    </source>
</evidence>
<dbReference type="Gene3D" id="3.40.50.720">
    <property type="entry name" value="NAD(P)-binding Rossmann-like Domain"/>
    <property type="match status" value="1"/>
</dbReference>
<evidence type="ECO:0000256" key="12">
    <source>
        <dbReference type="ARBA" id="ARBA00023027"/>
    </source>
</evidence>
<evidence type="ECO:0000259" key="22">
    <source>
        <dbReference type="PROSITE" id="PS51671"/>
    </source>
</evidence>
<comment type="pathway">
    <text evidence="2 20">Amino-acid biosynthesis; L-threonine biosynthesis; L-threonine from L-aspartate: step 3/5.</text>
</comment>
<evidence type="ECO:0000256" key="4">
    <source>
        <dbReference type="ARBA" id="ARBA00006753"/>
    </source>
</evidence>
<dbReference type="InterPro" id="IPR045865">
    <property type="entry name" value="ACT-like_dom_sf"/>
</dbReference>
<keyword evidence="13" id="KW-0915">Sodium</keyword>
<dbReference type="SUPFAM" id="SSF51735">
    <property type="entry name" value="NAD(P)-binding Rossmann-fold domains"/>
    <property type="match status" value="1"/>
</dbReference>
<keyword evidence="12" id="KW-0520">NAD</keyword>
<dbReference type="FunFam" id="3.30.360.10:FF:000005">
    <property type="entry name" value="Homoserine dehydrogenase"/>
    <property type="match status" value="1"/>
</dbReference>
<keyword evidence="8 20" id="KW-0791">Threonine biosynthesis</keyword>
<evidence type="ECO:0000256" key="8">
    <source>
        <dbReference type="ARBA" id="ARBA00022697"/>
    </source>
</evidence>
<dbReference type="GO" id="GO:0046872">
    <property type="term" value="F:metal ion binding"/>
    <property type="evidence" value="ECO:0007669"/>
    <property type="project" value="UniProtKB-KW"/>
</dbReference>
<dbReference type="PIRSF" id="PIRSF000098">
    <property type="entry name" value="Homoser_dehydrog"/>
    <property type="match status" value="1"/>
</dbReference>
<comment type="similarity">
    <text evidence="4 21">Belongs to the homoserine dehydrogenase family.</text>
</comment>
<evidence type="ECO:0000256" key="17">
    <source>
        <dbReference type="ARBA" id="ARBA00049031"/>
    </source>
</evidence>
<dbReference type="InterPro" id="IPR001342">
    <property type="entry name" value="HDH_cat"/>
</dbReference>
<protein>
    <recommendedName>
        <fullName evidence="6 20">Homoserine dehydrogenase</fullName>
        <ecNumber evidence="5 20">1.1.1.3</ecNumber>
    </recommendedName>
</protein>
<comment type="catalytic activity">
    <reaction evidence="17">
        <text>L-homoserine + NAD(+) = L-aspartate 4-semialdehyde + NADH + H(+)</text>
        <dbReference type="Rhea" id="RHEA:15757"/>
        <dbReference type="ChEBI" id="CHEBI:15378"/>
        <dbReference type="ChEBI" id="CHEBI:57476"/>
        <dbReference type="ChEBI" id="CHEBI:57540"/>
        <dbReference type="ChEBI" id="CHEBI:57945"/>
        <dbReference type="ChEBI" id="CHEBI:537519"/>
        <dbReference type="EC" id="1.1.1.3"/>
    </reaction>
    <physiologicalReaction direction="right-to-left" evidence="17">
        <dbReference type="Rhea" id="RHEA:15759"/>
    </physiologicalReaction>
</comment>
<keyword evidence="24" id="KW-1185">Reference proteome</keyword>
<dbReference type="InterPro" id="IPR016204">
    <property type="entry name" value="HDH"/>
</dbReference>